<name>A0A238YR87_9BACT</name>
<reference evidence="3" key="1">
    <citation type="submission" date="2017-06" db="EMBL/GenBank/DDBJ databases">
        <authorList>
            <person name="Varghese N."/>
            <person name="Submissions S."/>
        </authorList>
    </citation>
    <scope>NUCLEOTIDE SEQUENCE [LARGE SCALE GENOMIC DNA]</scope>
    <source>
        <strain evidence="3">DSM 15668</strain>
    </source>
</reference>
<dbReference type="AlphaFoldDB" id="A0A238YR87"/>
<proteinExistence type="predicted"/>
<dbReference type="Gene3D" id="1.25.40.10">
    <property type="entry name" value="Tetratricopeptide repeat domain"/>
    <property type="match status" value="1"/>
</dbReference>
<dbReference type="EMBL" id="FZOB01000004">
    <property type="protein sequence ID" value="SNR72949.1"/>
    <property type="molecule type" value="Genomic_DNA"/>
</dbReference>
<accession>A0A238YR87</accession>
<feature type="repeat" description="TPR" evidence="1">
    <location>
        <begin position="76"/>
        <end position="109"/>
    </location>
</feature>
<evidence type="ECO:0000313" key="2">
    <source>
        <dbReference type="EMBL" id="SNR72949.1"/>
    </source>
</evidence>
<sequence length="127" mass="15040">MEFETVNEKEIKELLKSEKEPEIFVFAGRFYSYKGELEKAEDYLEKALNLFLKRWGKPSISDVSFLSFSYEETKFFQAVRELAIVKMKLGKFLESLVYMNKILEFDPDDRVIKRLKNRLESLTGVSF</sequence>
<protein>
    <submittedName>
        <fullName evidence="2">Tetratricopeptide repeat-containing protein</fullName>
    </submittedName>
</protein>
<evidence type="ECO:0000313" key="3">
    <source>
        <dbReference type="Proteomes" id="UP000198405"/>
    </source>
</evidence>
<dbReference type="Pfam" id="PF13181">
    <property type="entry name" value="TPR_8"/>
    <property type="match status" value="1"/>
</dbReference>
<evidence type="ECO:0000256" key="1">
    <source>
        <dbReference type="PROSITE-ProRule" id="PRU00339"/>
    </source>
</evidence>
<dbReference type="OrthoDB" id="192577at2"/>
<keyword evidence="1" id="KW-0802">TPR repeat</keyword>
<dbReference type="InterPro" id="IPR019734">
    <property type="entry name" value="TPR_rpt"/>
</dbReference>
<gene>
    <name evidence="2" type="ORF">SAMN06265340_10481</name>
</gene>
<feature type="repeat" description="TPR" evidence="1">
    <location>
        <begin position="21"/>
        <end position="54"/>
    </location>
</feature>
<dbReference type="RefSeq" id="WP_089322832.1">
    <property type="nucleotide sequence ID" value="NZ_FZOB01000004.1"/>
</dbReference>
<dbReference type="SUPFAM" id="SSF48452">
    <property type="entry name" value="TPR-like"/>
    <property type="match status" value="1"/>
</dbReference>
<dbReference type="SMART" id="SM00028">
    <property type="entry name" value="TPR"/>
    <property type="match status" value="2"/>
</dbReference>
<dbReference type="InterPro" id="IPR011990">
    <property type="entry name" value="TPR-like_helical_dom_sf"/>
</dbReference>
<dbReference type="Proteomes" id="UP000198405">
    <property type="component" value="Unassembled WGS sequence"/>
</dbReference>
<keyword evidence="3" id="KW-1185">Reference proteome</keyword>
<organism evidence="2 3">
    <name type="scientific">Desulfurobacterium atlanticum</name>
    <dbReference type="NCBI Taxonomy" id="240169"/>
    <lineage>
        <taxon>Bacteria</taxon>
        <taxon>Pseudomonadati</taxon>
        <taxon>Aquificota</taxon>
        <taxon>Aquificia</taxon>
        <taxon>Desulfurobacteriales</taxon>
        <taxon>Desulfurobacteriaceae</taxon>
        <taxon>Desulfurobacterium</taxon>
    </lineage>
</organism>
<dbReference type="PROSITE" id="PS50005">
    <property type="entry name" value="TPR"/>
    <property type="match status" value="2"/>
</dbReference>